<dbReference type="Proteomes" id="UP001499895">
    <property type="component" value="Unassembled WGS sequence"/>
</dbReference>
<sequence length="67" mass="7071">MHTGEYDPATPVRWLTAMARAVGPAVRLTDTGGGHGVYGSPDAACVNEKIDAFLLDGTLPPDRTTCR</sequence>
<proteinExistence type="predicted"/>
<evidence type="ECO:0000259" key="1">
    <source>
        <dbReference type="Pfam" id="PF08386"/>
    </source>
</evidence>
<evidence type="ECO:0000313" key="3">
    <source>
        <dbReference type="Proteomes" id="UP001499895"/>
    </source>
</evidence>
<reference evidence="3" key="1">
    <citation type="journal article" date="2019" name="Int. J. Syst. Evol. Microbiol.">
        <title>The Global Catalogue of Microorganisms (GCM) 10K type strain sequencing project: providing services to taxonomists for standard genome sequencing and annotation.</title>
        <authorList>
            <consortium name="The Broad Institute Genomics Platform"/>
            <consortium name="The Broad Institute Genome Sequencing Center for Infectious Disease"/>
            <person name="Wu L."/>
            <person name="Ma J."/>
        </authorList>
    </citation>
    <scope>NUCLEOTIDE SEQUENCE [LARGE SCALE GENOMIC DNA]</scope>
    <source>
        <strain evidence="3">JCM 10649</strain>
    </source>
</reference>
<dbReference type="InterPro" id="IPR013595">
    <property type="entry name" value="Pept_S33_TAP-like_C"/>
</dbReference>
<dbReference type="Pfam" id="PF08386">
    <property type="entry name" value="Abhydrolase_4"/>
    <property type="match status" value="1"/>
</dbReference>
<organism evidence="2 3">
    <name type="scientific">Streptomyces stramineus</name>
    <dbReference type="NCBI Taxonomy" id="173861"/>
    <lineage>
        <taxon>Bacteria</taxon>
        <taxon>Bacillati</taxon>
        <taxon>Actinomycetota</taxon>
        <taxon>Actinomycetes</taxon>
        <taxon>Kitasatosporales</taxon>
        <taxon>Streptomycetaceae</taxon>
        <taxon>Streptomyces</taxon>
    </lineage>
</organism>
<name>A0ABP3KMU4_9ACTN</name>
<keyword evidence="3" id="KW-1185">Reference proteome</keyword>
<dbReference type="EMBL" id="BAAAHB010000077">
    <property type="protein sequence ID" value="GAA0483053.1"/>
    <property type="molecule type" value="Genomic_DNA"/>
</dbReference>
<evidence type="ECO:0000313" key="2">
    <source>
        <dbReference type="EMBL" id="GAA0483053.1"/>
    </source>
</evidence>
<dbReference type="SUPFAM" id="SSF53474">
    <property type="entry name" value="alpha/beta-Hydrolases"/>
    <property type="match status" value="1"/>
</dbReference>
<gene>
    <name evidence="2" type="ORF">GCM10009544_51160</name>
</gene>
<feature type="domain" description="Peptidase S33 tripeptidyl aminopeptidase-like C-terminal" evidence="1">
    <location>
        <begin position="3"/>
        <end position="66"/>
    </location>
</feature>
<comment type="caution">
    <text evidence="2">The sequence shown here is derived from an EMBL/GenBank/DDBJ whole genome shotgun (WGS) entry which is preliminary data.</text>
</comment>
<dbReference type="InterPro" id="IPR029058">
    <property type="entry name" value="AB_hydrolase_fold"/>
</dbReference>
<protein>
    <recommendedName>
        <fullName evidence="1">Peptidase S33 tripeptidyl aminopeptidase-like C-terminal domain-containing protein</fullName>
    </recommendedName>
</protein>
<accession>A0ABP3KMU4</accession>